<dbReference type="InterPro" id="IPR029058">
    <property type="entry name" value="AB_hydrolase_fold"/>
</dbReference>
<evidence type="ECO:0000256" key="6">
    <source>
        <dbReference type="ARBA" id="ARBA00022867"/>
    </source>
</evidence>
<keyword evidence="4" id="KW-0719">Serine esterase</keyword>
<evidence type="ECO:0000256" key="13">
    <source>
        <dbReference type="SAM" id="MobiDB-lite"/>
    </source>
</evidence>
<dbReference type="GO" id="GO:0043083">
    <property type="term" value="C:synaptic cleft"/>
    <property type="evidence" value="ECO:0007669"/>
    <property type="project" value="GOC"/>
</dbReference>
<evidence type="ECO:0000256" key="1">
    <source>
        <dbReference type="ARBA" id="ARBA00005964"/>
    </source>
</evidence>
<evidence type="ECO:0000256" key="7">
    <source>
        <dbReference type="ARBA" id="ARBA00023018"/>
    </source>
</evidence>
<dbReference type="SUPFAM" id="SSF53474">
    <property type="entry name" value="alpha/beta-Hydrolases"/>
    <property type="match status" value="1"/>
</dbReference>
<dbReference type="PROSITE" id="PS00941">
    <property type="entry name" value="CARBOXYLESTERASE_B_2"/>
    <property type="match status" value="1"/>
</dbReference>
<feature type="compositionally biased region" description="Basic and acidic residues" evidence="13">
    <location>
        <begin position="537"/>
        <end position="546"/>
    </location>
</feature>
<dbReference type="GO" id="GO:0005886">
    <property type="term" value="C:plasma membrane"/>
    <property type="evidence" value="ECO:0007669"/>
    <property type="project" value="TreeGrafter"/>
</dbReference>
<evidence type="ECO:0000256" key="3">
    <source>
        <dbReference type="ARBA" id="ARBA00020419"/>
    </source>
</evidence>
<proteinExistence type="evidence at transcript level"/>
<dbReference type="ESTHER" id="9hemi-x5bxv0">
    <property type="family name" value="ACHE"/>
</dbReference>
<keyword evidence="5" id="KW-0378">Hydrolase</keyword>
<dbReference type="InterPro" id="IPR019819">
    <property type="entry name" value="Carboxylesterase_B_CS"/>
</dbReference>
<keyword evidence="7" id="KW-0770">Synapse</keyword>
<dbReference type="Pfam" id="PF00135">
    <property type="entry name" value="COesterase"/>
    <property type="match status" value="1"/>
</dbReference>
<dbReference type="GO" id="GO:0045202">
    <property type="term" value="C:synapse"/>
    <property type="evidence" value="ECO:0007669"/>
    <property type="project" value="UniProtKB-SubCell"/>
</dbReference>
<dbReference type="InterPro" id="IPR001445">
    <property type="entry name" value="Acylcholinesterase_insect"/>
</dbReference>
<feature type="active site" description="Charge relay system" evidence="12">
    <location>
        <position position="441"/>
    </location>
</feature>
<organism evidence="15">
    <name type="scientific">Cyrtorhinus lividipennis</name>
    <dbReference type="NCBI Taxonomy" id="1032904"/>
    <lineage>
        <taxon>Eukaryota</taxon>
        <taxon>Metazoa</taxon>
        <taxon>Ecdysozoa</taxon>
        <taxon>Arthropoda</taxon>
        <taxon>Hexapoda</taxon>
        <taxon>Insecta</taxon>
        <taxon>Pterygota</taxon>
        <taxon>Neoptera</taxon>
        <taxon>Paraneoptera</taxon>
        <taxon>Hemiptera</taxon>
        <taxon>Heteroptera</taxon>
        <taxon>Panheteroptera</taxon>
        <taxon>Cimicomorpha</taxon>
        <taxon>Miridae</taxon>
        <taxon>Orthotylini</taxon>
        <taxon>Cyrtorhinus</taxon>
    </lineage>
</organism>
<dbReference type="PRINTS" id="PR00880">
    <property type="entry name" value="ACHEINSECT"/>
</dbReference>
<dbReference type="AlphaFoldDB" id="X5BXV0"/>
<dbReference type="GO" id="GO:0019695">
    <property type="term" value="P:choline metabolic process"/>
    <property type="evidence" value="ECO:0007669"/>
    <property type="project" value="TreeGrafter"/>
</dbReference>
<dbReference type="EMBL" id="KJ174464">
    <property type="protein sequence ID" value="AHW29554.1"/>
    <property type="molecule type" value="mRNA"/>
</dbReference>
<evidence type="ECO:0000256" key="11">
    <source>
        <dbReference type="ARBA" id="ARBA00048484"/>
    </source>
</evidence>
<reference evidence="15" key="1">
    <citation type="submission" date="2014-01" db="EMBL/GenBank/DDBJ databases">
        <authorList>
            <person name="Jiang F."/>
            <person name="Liu Z."/>
        </authorList>
    </citation>
    <scope>NUCLEOTIDE SEQUENCE</scope>
    <source>
        <strain evidence="15">JS</strain>
    </source>
</reference>
<keyword evidence="9" id="KW-0325">Glycoprotein</keyword>
<feature type="region of interest" description="Disordered" evidence="13">
    <location>
        <begin position="537"/>
        <end position="561"/>
    </location>
</feature>
<dbReference type="Gene3D" id="3.40.50.1820">
    <property type="entry name" value="alpha/beta hydrolase"/>
    <property type="match status" value="1"/>
</dbReference>
<dbReference type="GO" id="GO:0001507">
    <property type="term" value="P:acetylcholine catabolic process in synaptic cleft"/>
    <property type="evidence" value="ECO:0007669"/>
    <property type="project" value="InterPro"/>
</dbReference>
<evidence type="ECO:0000256" key="4">
    <source>
        <dbReference type="ARBA" id="ARBA00022487"/>
    </source>
</evidence>
<feature type="active site" description="Acyl-ester intermediate" evidence="12">
    <location>
        <position position="198"/>
    </location>
</feature>
<accession>X5BXV0</accession>
<protein>
    <recommendedName>
        <fullName evidence="3">Acetylcholinesterase</fullName>
        <ecNumber evidence="2">3.1.1.7</ecNumber>
    </recommendedName>
</protein>
<dbReference type="EC" id="3.1.1.7" evidence="2"/>
<evidence type="ECO:0000256" key="12">
    <source>
        <dbReference type="PIRSR" id="PIRSR600997-1"/>
    </source>
</evidence>
<evidence type="ECO:0000256" key="8">
    <source>
        <dbReference type="ARBA" id="ARBA00023157"/>
    </source>
</evidence>
<dbReference type="CDD" id="cd00312">
    <property type="entry name" value="Esterase_lipase"/>
    <property type="match status" value="1"/>
</dbReference>
<dbReference type="GO" id="GO:0005615">
    <property type="term" value="C:extracellular space"/>
    <property type="evidence" value="ECO:0007669"/>
    <property type="project" value="TreeGrafter"/>
</dbReference>
<dbReference type="GO" id="GO:0003990">
    <property type="term" value="F:acetylcholinesterase activity"/>
    <property type="evidence" value="ECO:0007669"/>
    <property type="project" value="UniProtKB-EC"/>
</dbReference>
<evidence type="ECO:0000256" key="5">
    <source>
        <dbReference type="ARBA" id="ARBA00022801"/>
    </source>
</evidence>
<evidence type="ECO:0000259" key="14">
    <source>
        <dbReference type="Pfam" id="PF00135"/>
    </source>
</evidence>
<dbReference type="InterPro" id="IPR000997">
    <property type="entry name" value="Cholinesterase"/>
</dbReference>
<keyword evidence="8" id="KW-1015">Disulfide bond</keyword>
<keyword evidence="6" id="KW-0531">Neurotransmitter degradation</keyword>
<dbReference type="InterPro" id="IPR002018">
    <property type="entry name" value="CarbesteraseB"/>
</dbReference>
<evidence type="ECO:0000256" key="10">
    <source>
        <dbReference type="ARBA" id="ARBA00034103"/>
    </source>
</evidence>
<sequence>MGRDVSIFLGVPFAKPPLGPLRFRRPVAMDPWHSVLDTMSLPNSCYQERYEYFPGFEGEEMWNPNTNISEDCLYLNLWVPGPVKLRHHGTNGEQNDDPNRKMPVLIWIYGGGYMSGTATLDVYDGLMLAASSGVIIASMQYRVGAFGFLYLEPYLSPGSDDAPGNMGLWDQTMAIRWIKENIHVFNGDPDLITLFGESAGGGSVSLHLISPVTRGLVRRGIMQSGTINAPWSYMTAERALEVGKQLVGDCGCNVSQLAESPSRVMACLRGVDSKTISTMQWNSYSGILGFPSAPTIDGHFLPKDPMELLKEGDFPETEILIGSNLDEGTYFLLYDFIDYFSKDNQVKLTRDKFLELVNTIFKNMTKLEREAIIFQYTNWDNIDDGYLNVKLISDIVGDYFFICPTNLFAENFAQHGLNVYYYYFMQRPTVSLWGEWMGVIHGDDIGYVFGHPLNMSTSYNARERDLSLRIMGAFGNFANTGKPASQDVNWPSYTKQEPHYFIFHAEESGIGRGPRATACAFWNDFFPRLKEHPGGCDCKDEAKEDPPSGEYQTSNSSDPDIGIQGSASTAVRSLFLCLLAALAAI</sequence>
<evidence type="ECO:0000256" key="9">
    <source>
        <dbReference type="ARBA" id="ARBA00023180"/>
    </source>
</evidence>
<dbReference type="PANTHER" id="PTHR43918">
    <property type="entry name" value="ACETYLCHOLINESTERASE"/>
    <property type="match status" value="1"/>
</dbReference>
<comment type="similarity">
    <text evidence="1">Belongs to the type-B carboxylesterase/lipase family.</text>
</comment>
<gene>
    <name evidence="15" type="primary">AChE2</name>
</gene>
<dbReference type="InterPro" id="IPR050654">
    <property type="entry name" value="AChE-related_enzymes"/>
</dbReference>
<name>X5BXV0_9HEMI</name>
<evidence type="ECO:0000313" key="15">
    <source>
        <dbReference type="EMBL" id="AHW29554.1"/>
    </source>
</evidence>
<evidence type="ECO:0000256" key="2">
    <source>
        <dbReference type="ARBA" id="ARBA00013276"/>
    </source>
</evidence>
<comment type="subcellular location">
    <subcellularLocation>
        <location evidence="10">Synapse</location>
    </subcellularLocation>
</comment>
<dbReference type="FunFam" id="3.40.50.1820:FF:000029">
    <property type="entry name" value="Acetylcholinesterase"/>
    <property type="match status" value="1"/>
</dbReference>
<feature type="active site" description="Charge relay system" evidence="12">
    <location>
        <position position="327"/>
    </location>
</feature>
<dbReference type="PANTHER" id="PTHR43918:SF13">
    <property type="entry name" value="ACETYLCHOLINESTERASE"/>
    <property type="match status" value="1"/>
</dbReference>
<comment type="catalytic activity">
    <reaction evidence="11">
        <text>acetylcholine + H2O = choline + acetate + H(+)</text>
        <dbReference type="Rhea" id="RHEA:17561"/>
        <dbReference type="ChEBI" id="CHEBI:15354"/>
        <dbReference type="ChEBI" id="CHEBI:15355"/>
        <dbReference type="ChEBI" id="CHEBI:15377"/>
        <dbReference type="ChEBI" id="CHEBI:15378"/>
        <dbReference type="ChEBI" id="CHEBI:30089"/>
        <dbReference type="EC" id="3.1.1.7"/>
    </reaction>
</comment>
<feature type="domain" description="Carboxylesterase type B" evidence="14">
    <location>
        <begin position="4"/>
        <end position="522"/>
    </location>
</feature>
<dbReference type="PRINTS" id="PR00878">
    <property type="entry name" value="CHOLNESTRASE"/>
</dbReference>